<feature type="domain" description="Reverse transcriptase" evidence="1">
    <location>
        <begin position="19"/>
        <end position="118"/>
    </location>
</feature>
<proteinExistence type="predicted"/>
<dbReference type="Pfam" id="PF00078">
    <property type="entry name" value="RVT_1"/>
    <property type="match status" value="1"/>
</dbReference>
<accession>A0ABQ8S5F1</accession>
<name>A0ABQ8S5F1_PERAM</name>
<comment type="caution">
    <text evidence="2">The sequence shown here is derived from an EMBL/GenBank/DDBJ whole genome shotgun (WGS) entry which is preliminary data.</text>
</comment>
<gene>
    <name evidence="2" type="ORF">ANN_26093</name>
</gene>
<protein>
    <recommendedName>
        <fullName evidence="1">Reverse transcriptase domain-containing protein</fullName>
    </recommendedName>
</protein>
<sequence length="149" mass="16665">MDIRGDEEATSKKKSDTLILFNILTHDIANKLKEEVQNLSVCIHADDMALAADSITDLQKGTNLIRQWAEENEVVLNVLKTELMIFRRGGRLSKDDYIVCGGQVLTPKRQFRYLGITLQVTGTTFTIHLQERLAAALRSTDCGKTSSLI</sequence>
<evidence type="ECO:0000259" key="1">
    <source>
        <dbReference type="Pfam" id="PF00078"/>
    </source>
</evidence>
<evidence type="ECO:0000313" key="3">
    <source>
        <dbReference type="Proteomes" id="UP001148838"/>
    </source>
</evidence>
<dbReference type="SUPFAM" id="SSF56672">
    <property type="entry name" value="DNA/RNA polymerases"/>
    <property type="match status" value="1"/>
</dbReference>
<reference evidence="2 3" key="1">
    <citation type="journal article" date="2022" name="Allergy">
        <title>Genome assembly and annotation of Periplaneta americana reveal a comprehensive cockroach allergen profile.</title>
        <authorList>
            <person name="Wang L."/>
            <person name="Xiong Q."/>
            <person name="Saelim N."/>
            <person name="Wang L."/>
            <person name="Nong W."/>
            <person name="Wan A.T."/>
            <person name="Shi M."/>
            <person name="Liu X."/>
            <person name="Cao Q."/>
            <person name="Hui J.H.L."/>
            <person name="Sookrung N."/>
            <person name="Leung T.F."/>
            <person name="Tungtrongchitr A."/>
            <person name="Tsui S.K.W."/>
        </authorList>
    </citation>
    <scope>NUCLEOTIDE SEQUENCE [LARGE SCALE GENOMIC DNA]</scope>
    <source>
        <strain evidence="2">PWHHKU_190912</strain>
    </source>
</reference>
<dbReference type="InterPro" id="IPR000477">
    <property type="entry name" value="RT_dom"/>
</dbReference>
<keyword evidence="3" id="KW-1185">Reference proteome</keyword>
<organism evidence="2 3">
    <name type="scientific">Periplaneta americana</name>
    <name type="common">American cockroach</name>
    <name type="synonym">Blatta americana</name>
    <dbReference type="NCBI Taxonomy" id="6978"/>
    <lineage>
        <taxon>Eukaryota</taxon>
        <taxon>Metazoa</taxon>
        <taxon>Ecdysozoa</taxon>
        <taxon>Arthropoda</taxon>
        <taxon>Hexapoda</taxon>
        <taxon>Insecta</taxon>
        <taxon>Pterygota</taxon>
        <taxon>Neoptera</taxon>
        <taxon>Polyneoptera</taxon>
        <taxon>Dictyoptera</taxon>
        <taxon>Blattodea</taxon>
        <taxon>Blattoidea</taxon>
        <taxon>Blattidae</taxon>
        <taxon>Blattinae</taxon>
        <taxon>Periplaneta</taxon>
    </lineage>
</organism>
<dbReference type="EMBL" id="JAJSOF020000036">
    <property type="protein sequence ID" value="KAJ4429092.1"/>
    <property type="molecule type" value="Genomic_DNA"/>
</dbReference>
<dbReference type="Proteomes" id="UP001148838">
    <property type="component" value="Unassembled WGS sequence"/>
</dbReference>
<evidence type="ECO:0000313" key="2">
    <source>
        <dbReference type="EMBL" id="KAJ4429092.1"/>
    </source>
</evidence>
<dbReference type="InterPro" id="IPR043502">
    <property type="entry name" value="DNA/RNA_pol_sf"/>
</dbReference>